<protein>
    <recommendedName>
        <fullName evidence="1">DUF6533 domain-containing protein</fullName>
    </recommendedName>
</protein>
<name>A0A9P5XGR0_9AGAR</name>
<accession>A0A9P5XGR0</accession>
<evidence type="ECO:0000259" key="1">
    <source>
        <dbReference type="Pfam" id="PF20151"/>
    </source>
</evidence>
<sequence length="104" mass="11930">MSSLNPVDLAIQGIQQLQKYKFVDAAALIIYVYDYLLTFDQEVRLVWSSKWNLMKAAFFLNRYFIIVNIIIQQLRMYKLSISSVFSSLTSGLKGKLNYVGVPAP</sequence>
<evidence type="ECO:0000313" key="3">
    <source>
        <dbReference type="Proteomes" id="UP000807342"/>
    </source>
</evidence>
<evidence type="ECO:0000313" key="2">
    <source>
        <dbReference type="EMBL" id="KAF9451098.1"/>
    </source>
</evidence>
<dbReference type="InterPro" id="IPR045340">
    <property type="entry name" value="DUF6533"/>
</dbReference>
<reference evidence="2" key="1">
    <citation type="submission" date="2020-11" db="EMBL/GenBank/DDBJ databases">
        <authorList>
            <consortium name="DOE Joint Genome Institute"/>
            <person name="Ahrendt S."/>
            <person name="Riley R."/>
            <person name="Andreopoulos W."/>
            <person name="Labutti K."/>
            <person name="Pangilinan J."/>
            <person name="Ruiz-Duenas F.J."/>
            <person name="Barrasa J.M."/>
            <person name="Sanchez-Garcia M."/>
            <person name="Camarero S."/>
            <person name="Miyauchi S."/>
            <person name="Serrano A."/>
            <person name="Linde D."/>
            <person name="Babiker R."/>
            <person name="Drula E."/>
            <person name="Ayuso-Fernandez I."/>
            <person name="Pacheco R."/>
            <person name="Padilla G."/>
            <person name="Ferreira P."/>
            <person name="Barriuso J."/>
            <person name="Kellner H."/>
            <person name="Castanera R."/>
            <person name="Alfaro M."/>
            <person name="Ramirez L."/>
            <person name="Pisabarro A.G."/>
            <person name="Kuo A."/>
            <person name="Tritt A."/>
            <person name="Lipzen A."/>
            <person name="He G."/>
            <person name="Yan M."/>
            <person name="Ng V."/>
            <person name="Cullen D."/>
            <person name="Martin F."/>
            <person name="Rosso M.-N."/>
            <person name="Henrissat B."/>
            <person name="Hibbett D."/>
            <person name="Martinez A.T."/>
            <person name="Grigoriev I.V."/>
        </authorList>
    </citation>
    <scope>NUCLEOTIDE SEQUENCE</scope>
    <source>
        <strain evidence="2">MF-IS2</strain>
    </source>
</reference>
<feature type="domain" description="DUF6533" evidence="1">
    <location>
        <begin position="24"/>
        <end position="67"/>
    </location>
</feature>
<dbReference type="OrthoDB" id="2638860at2759"/>
<organism evidence="2 3">
    <name type="scientific">Macrolepiota fuliginosa MF-IS2</name>
    <dbReference type="NCBI Taxonomy" id="1400762"/>
    <lineage>
        <taxon>Eukaryota</taxon>
        <taxon>Fungi</taxon>
        <taxon>Dikarya</taxon>
        <taxon>Basidiomycota</taxon>
        <taxon>Agaricomycotina</taxon>
        <taxon>Agaricomycetes</taxon>
        <taxon>Agaricomycetidae</taxon>
        <taxon>Agaricales</taxon>
        <taxon>Agaricineae</taxon>
        <taxon>Agaricaceae</taxon>
        <taxon>Macrolepiota</taxon>
    </lineage>
</organism>
<comment type="caution">
    <text evidence="2">The sequence shown here is derived from an EMBL/GenBank/DDBJ whole genome shotgun (WGS) entry which is preliminary data.</text>
</comment>
<dbReference type="AlphaFoldDB" id="A0A9P5XGR0"/>
<dbReference type="Proteomes" id="UP000807342">
    <property type="component" value="Unassembled WGS sequence"/>
</dbReference>
<proteinExistence type="predicted"/>
<dbReference type="EMBL" id="MU151091">
    <property type="protein sequence ID" value="KAF9451098.1"/>
    <property type="molecule type" value="Genomic_DNA"/>
</dbReference>
<dbReference type="Pfam" id="PF20151">
    <property type="entry name" value="DUF6533"/>
    <property type="match status" value="1"/>
</dbReference>
<gene>
    <name evidence="2" type="ORF">P691DRAFT_757577</name>
</gene>
<keyword evidence="3" id="KW-1185">Reference proteome</keyword>